<gene>
    <name evidence="1" type="ORF">EVA_20950</name>
</gene>
<sequence length="41" mass="4826">MAYCLIRVSHRICCCILVYISNKKAKKYTNKYNIIKEGSKK</sequence>
<proteinExistence type="predicted"/>
<comment type="caution">
    <text evidence="1">The sequence shown here is derived from an EMBL/GenBank/DDBJ whole genome shotgun (WGS) entry which is preliminary data.</text>
</comment>
<reference evidence="1" key="1">
    <citation type="journal article" date="2012" name="PLoS ONE">
        <title>Gene sets for utilization of primary and secondary nutrition supplies in the distal gut of endangered iberian lynx.</title>
        <authorList>
            <person name="Alcaide M."/>
            <person name="Messina E."/>
            <person name="Richter M."/>
            <person name="Bargiela R."/>
            <person name="Peplies J."/>
            <person name="Huws S.A."/>
            <person name="Newbold C.J."/>
            <person name="Golyshin P.N."/>
            <person name="Simon M.A."/>
            <person name="Lopez G."/>
            <person name="Yakimov M.M."/>
            <person name="Ferrer M."/>
        </authorList>
    </citation>
    <scope>NUCLEOTIDE SEQUENCE</scope>
</reference>
<protein>
    <submittedName>
        <fullName evidence="1">Uncharacterized protein</fullName>
    </submittedName>
</protein>
<evidence type="ECO:0000313" key="1">
    <source>
        <dbReference type="EMBL" id="EJW90942.1"/>
    </source>
</evidence>
<dbReference type="EMBL" id="AMCI01008511">
    <property type="protein sequence ID" value="EJW90942.1"/>
    <property type="molecule type" value="Genomic_DNA"/>
</dbReference>
<organism evidence="1">
    <name type="scientific">gut metagenome</name>
    <dbReference type="NCBI Taxonomy" id="749906"/>
    <lineage>
        <taxon>unclassified sequences</taxon>
        <taxon>metagenomes</taxon>
        <taxon>organismal metagenomes</taxon>
    </lineage>
</organism>
<accession>J9FMW0</accession>
<name>J9FMW0_9ZZZZ</name>
<dbReference type="AlphaFoldDB" id="J9FMW0"/>